<dbReference type="EMBL" id="JBHPBY010000138">
    <property type="protein sequence ID" value="MFC1850960.1"/>
    <property type="molecule type" value="Genomic_DNA"/>
</dbReference>
<dbReference type="Gene3D" id="1.10.30.50">
    <property type="match status" value="1"/>
</dbReference>
<dbReference type="NCBIfam" id="NF045808">
    <property type="entry name" value="PT-DNA_restrict"/>
    <property type="match status" value="1"/>
</dbReference>
<evidence type="ECO:0000313" key="2">
    <source>
        <dbReference type="EMBL" id="MFC1850960.1"/>
    </source>
</evidence>
<gene>
    <name evidence="2" type="ORF">ACFL27_12270</name>
</gene>
<keyword evidence="3" id="KW-1185">Reference proteome</keyword>
<sequence length="293" mass="33996">MSERTRILEKFRTINVWKKHGLRAPHKPLLILYSIGQLLTHKARFISYDEVDDKLKNLLIEFGPTRKSYHPEFPFYRLQNDGIWHLKNADNLVLTSSGDAKKSELLRFNVTGGFSSDIVNHLRNDLELTKEIIQDILEKNFTFSIHEDIIQAVGLDTVISEFTLKIDQKFKQNILQAYDFNCAVCGLQIKLDNIPIALEAAHIKWRQAGGPDEVSNGLALCSLHHKLFARGAFSFSENYEIIVSHRAKGSQGFTEWLQNYHGHKLRSPNQEIYLPQDIYRQWHLKEVFKGYFE</sequence>
<protein>
    <submittedName>
        <fullName evidence="2">Phosphorothioated DNA-binding restriction endonuclease</fullName>
    </submittedName>
</protein>
<keyword evidence="2" id="KW-0540">Nuclease</keyword>
<evidence type="ECO:0000313" key="3">
    <source>
        <dbReference type="Proteomes" id="UP001594351"/>
    </source>
</evidence>
<dbReference type="SMART" id="SM00507">
    <property type="entry name" value="HNHc"/>
    <property type="match status" value="1"/>
</dbReference>
<reference evidence="2 3" key="1">
    <citation type="submission" date="2024-09" db="EMBL/GenBank/DDBJ databases">
        <title>Laminarin stimulates single cell rates of sulfate reduction while oxygen inhibits transcriptomic activity in coastal marine sediment.</title>
        <authorList>
            <person name="Lindsay M."/>
            <person name="Orcutt B."/>
            <person name="Emerson D."/>
            <person name="Stepanauskas R."/>
            <person name="D'Angelo T."/>
        </authorList>
    </citation>
    <scope>NUCLEOTIDE SEQUENCE [LARGE SCALE GENOMIC DNA]</scope>
    <source>
        <strain evidence="2">SAG AM-311-K15</strain>
    </source>
</reference>
<feature type="domain" description="HNH nuclease" evidence="1">
    <location>
        <begin position="169"/>
        <end position="226"/>
    </location>
</feature>
<dbReference type="GO" id="GO:0004519">
    <property type="term" value="F:endonuclease activity"/>
    <property type="evidence" value="ECO:0007669"/>
    <property type="project" value="UniProtKB-KW"/>
</dbReference>
<dbReference type="Proteomes" id="UP001594351">
    <property type="component" value="Unassembled WGS sequence"/>
</dbReference>
<dbReference type="GO" id="GO:0003677">
    <property type="term" value="F:DNA binding"/>
    <property type="evidence" value="ECO:0007669"/>
    <property type="project" value="UniProtKB-KW"/>
</dbReference>
<dbReference type="CDD" id="cd00085">
    <property type="entry name" value="HNHc"/>
    <property type="match status" value="1"/>
</dbReference>
<name>A0ABV6YXP3_UNCC1</name>
<proteinExistence type="predicted"/>
<keyword evidence="2" id="KW-0238">DNA-binding</keyword>
<comment type="caution">
    <text evidence="2">The sequence shown here is derived from an EMBL/GenBank/DDBJ whole genome shotgun (WGS) entry which is preliminary data.</text>
</comment>
<dbReference type="Pfam" id="PF26340">
    <property type="entry name" value="DNA-SBD_ScoMcrA"/>
    <property type="match status" value="1"/>
</dbReference>
<evidence type="ECO:0000259" key="1">
    <source>
        <dbReference type="SMART" id="SM00507"/>
    </source>
</evidence>
<keyword evidence="2" id="KW-0378">Hydrolase</keyword>
<dbReference type="InterPro" id="IPR011396">
    <property type="entry name" value="PT_DNA_restrict"/>
</dbReference>
<dbReference type="InterPro" id="IPR003615">
    <property type="entry name" value="HNH_nuc"/>
</dbReference>
<keyword evidence="2" id="KW-0255">Endonuclease</keyword>
<organism evidence="2 3">
    <name type="scientific">candidate division CSSED10-310 bacterium</name>
    <dbReference type="NCBI Taxonomy" id="2855610"/>
    <lineage>
        <taxon>Bacteria</taxon>
        <taxon>Bacteria division CSSED10-310</taxon>
    </lineage>
</organism>
<accession>A0ABV6YXP3</accession>
<dbReference type="Pfam" id="PF13391">
    <property type="entry name" value="HNH_2"/>
    <property type="match status" value="1"/>
</dbReference>
<dbReference type="PIRSF" id="PIRSF030850">
    <property type="entry name" value="UCP030850"/>
    <property type="match status" value="1"/>
</dbReference>
<dbReference type="InterPro" id="IPR058813">
    <property type="entry name" value="DNA-SBD_ScoMcrA"/>
</dbReference>